<dbReference type="PROSITE" id="PS51168">
    <property type="entry name" value="CHORISMATE_MUT_2"/>
    <property type="match status" value="1"/>
</dbReference>
<dbReference type="SMART" id="SM00830">
    <property type="entry name" value="CM_2"/>
    <property type="match status" value="1"/>
</dbReference>
<gene>
    <name evidence="3" type="primary">pheA</name>
    <name evidence="3" type="ORF">DKG74_04895</name>
</gene>
<accession>A0A317EFN4</accession>
<name>A0A317EFN4_9PROT</name>
<protein>
    <recommendedName>
        <fullName evidence="1">chorismate mutase</fullName>
        <ecNumber evidence="1">5.4.99.5</ecNumber>
    </recommendedName>
</protein>
<dbReference type="NCBIfam" id="TIGR01807">
    <property type="entry name" value="CM_P2"/>
    <property type="match status" value="1"/>
</dbReference>
<proteinExistence type="predicted"/>
<sequence length="281" mass="30306">MSEKPLDLDDLRREIDQIDDRLHDLLMARADIVQRVAVLKRGTAAMRPEREASILRRLVARHRGSLPVGILGRIWREIISSLTRGQSPLSVALYAPYGVLEFFDVARTHFGAARIDLHDTPAQALRAVAESGNQVVGVLPLPAGDENAWWPNLASTDQARPRIIARLPFVRDGSSAVEAVAVAPFDPGVSGDDAGYLIIVTGYGTEISRGRLSDRLTAVGINGQCIDSRQRGGDTLHLFEVDGPLSDGDARLHSLLAAHGDEIAQAIPAGGYARPISTSGY</sequence>
<comment type="caution">
    <text evidence="3">The sequence shown here is derived from an EMBL/GenBank/DDBJ whole genome shotgun (WGS) entry which is preliminary data.</text>
</comment>
<dbReference type="GO" id="GO:0005737">
    <property type="term" value="C:cytoplasm"/>
    <property type="evidence" value="ECO:0007669"/>
    <property type="project" value="InterPro"/>
</dbReference>
<dbReference type="EC" id="5.4.99.5" evidence="1"/>
<evidence type="ECO:0000256" key="1">
    <source>
        <dbReference type="ARBA" id="ARBA00012404"/>
    </source>
</evidence>
<dbReference type="GO" id="GO:0046417">
    <property type="term" value="P:chorismate metabolic process"/>
    <property type="evidence" value="ECO:0007669"/>
    <property type="project" value="InterPro"/>
</dbReference>
<feature type="domain" description="Chorismate mutase" evidence="2">
    <location>
        <begin position="2"/>
        <end position="90"/>
    </location>
</feature>
<evidence type="ECO:0000313" key="4">
    <source>
        <dbReference type="Proteomes" id="UP000245461"/>
    </source>
</evidence>
<dbReference type="InterPro" id="IPR036263">
    <property type="entry name" value="Chorismate_II_sf"/>
</dbReference>
<dbReference type="Pfam" id="PF01817">
    <property type="entry name" value="CM_2"/>
    <property type="match status" value="1"/>
</dbReference>
<dbReference type="GO" id="GO:0004106">
    <property type="term" value="F:chorismate mutase activity"/>
    <property type="evidence" value="ECO:0007669"/>
    <property type="project" value="UniProtKB-EC"/>
</dbReference>
<dbReference type="GO" id="GO:0009094">
    <property type="term" value="P:L-phenylalanine biosynthetic process"/>
    <property type="evidence" value="ECO:0007669"/>
    <property type="project" value="InterPro"/>
</dbReference>
<keyword evidence="4" id="KW-1185">Reference proteome</keyword>
<dbReference type="InterPro" id="IPR002701">
    <property type="entry name" value="CM_II_prokaryot"/>
</dbReference>
<dbReference type="OrthoDB" id="7268348at2"/>
<dbReference type="Proteomes" id="UP000245461">
    <property type="component" value="Unassembled WGS sequence"/>
</dbReference>
<dbReference type="InterPro" id="IPR010957">
    <property type="entry name" value="G/b/e-P-prot_chorismate_mutase"/>
</dbReference>
<dbReference type="InterPro" id="IPR036979">
    <property type="entry name" value="CM_dom_sf"/>
</dbReference>
<dbReference type="EMBL" id="QGLE01000002">
    <property type="protein sequence ID" value="PWR25106.1"/>
    <property type="molecule type" value="Genomic_DNA"/>
</dbReference>
<evidence type="ECO:0000313" key="3">
    <source>
        <dbReference type="EMBL" id="PWR25106.1"/>
    </source>
</evidence>
<dbReference type="RefSeq" id="WP_109903219.1">
    <property type="nucleotide sequence ID" value="NZ_QGLE01000002.1"/>
</dbReference>
<dbReference type="SUPFAM" id="SSF48600">
    <property type="entry name" value="Chorismate mutase II"/>
    <property type="match status" value="1"/>
</dbReference>
<reference evidence="3 4" key="1">
    <citation type="submission" date="2018-05" db="EMBL/GenBank/DDBJ databases">
        <title>Zavarzinia sp. HR-AS.</title>
        <authorList>
            <person name="Lee Y."/>
            <person name="Jeon C.O."/>
        </authorList>
    </citation>
    <scope>NUCLEOTIDE SEQUENCE [LARGE SCALE GENOMIC DNA]</scope>
    <source>
        <strain evidence="3 4">HR-AS</strain>
    </source>
</reference>
<organism evidence="3 4">
    <name type="scientific">Zavarzinia aquatilis</name>
    <dbReference type="NCBI Taxonomy" id="2211142"/>
    <lineage>
        <taxon>Bacteria</taxon>
        <taxon>Pseudomonadati</taxon>
        <taxon>Pseudomonadota</taxon>
        <taxon>Alphaproteobacteria</taxon>
        <taxon>Rhodospirillales</taxon>
        <taxon>Zavarziniaceae</taxon>
        <taxon>Zavarzinia</taxon>
    </lineage>
</organism>
<evidence type="ECO:0000259" key="2">
    <source>
        <dbReference type="PROSITE" id="PS51168"/>
    </source>
</evidence>
<dbReference type="Gene3D" id="1.20.59.10">
    <property type="entry name" value="Chorismate mutase"/>
    <property type="match status" value="1"/>
</dbReference>
<dbReference type="AlphaFoldDB" id="A0A317EFN4"/>